<dbReference type="STRING" id="215250.A0A316YVL0"/>
<evidence type="ECO:0000256" key="2">
    <source>
        <dbReference type="SAM" id="Phobius"/>
    </source>
</evidence>
<dbReference type="InterPro" id="IPR057688">
    <property type="entry name" value="DUF7928"/>
</dbReference>
<feature type="region of interest" description="Disordered" evidence="1">
    <location>
        <begin position="201"/>
        <end position="280"/>
    </location>
</feature>
<dbReference type="InterPro" id="IPR001173">
    <property type="entry name" value="Glyco_trans_2-like"/>
</dbReference>
<organism evidence="5 6">
    <name type="scientific">Acaromyces ingoldii</name>
    <dbReference type="NCBI Taxonomy" id="215250"/>
    <lineage>
        <taxon>Eukaryota</taxon>
        <taxon>Fungi</taxon>
        <taxon>Dikarya</taxon>
        <taxon>Basidiomycota</taxon>
        <taxon>Ustilaginomycotina</taxon>
        <taxon>Exobasidiomycetes</taxon>
        <taxon>Exobasidiales</taxon>
        <taxon>Cryptobasidiaceae</taxon>
        <taxon>Acaromyces</taxon>
    </lineage>
</organism>
<dbReference type="PANTHER" id="PTHR35408">
    <property type="entry name" value="CHROMOSOME 15, WHOLE GENOME SHOTGUN SEQUENCE"/>
    <property type="match status" value="1"/>
</dbReference>
<keyword evidence="6" id="KW-1185">Reference proteome</keyword>
<proteinExistence type="predicted"/>
<dbReference type="Gene3D" id="3.90.550.10">
    <property type="entry name" value="Spore Coat Polysaccharide Biosynthesis Protein SpsA, Chain A"/>
    <property type="match status" value="1"/>
</dbReference>
<keyword evidence="2" id="KW-0812">Transmembrane</keyword>
<dbReference type="OrthoDB" id="38531at2759"/>
<evidence type="ECO:0000259" key="4">
    <source>
        <dbReference type="Pfam" id="PF25550"/>
    </source>
</evidence>
<dbReference type="InParanoid" id="A0A316YVL0"/>
<evidence type="ECO:0000313" key="5">
    <source>
        <dbReference type="EMBL" id="PWN93076.1"/>
    </source>
</evidence>
<dbReference type="RefSeq" id="XP_025380274.1">
    <property type="nucleotide sequence ID" value="XM_025518619.1"/>
</dbReference>
<dbReference type="Proteomes" id="UP000245768">
    <property type="component" value="Unassembled WGS sequence"/>
</dbReference>
<feature type="transmembrane region" description="Helical" evidence="2">
    <location>
        <begin position="288"/>
        <end position="308"/>
    </location>
</feature>
<keyword evidence="2" id="KW-1133">Transmembrane helix</keyword>
<feature type="transmembrane region" description="Helical" evidence="2">
    <location>
        <begin position="725"/>
        <end position="747"/>
    </location>
</feature>
<evidence type="ECO:0000313" key="6">
    <source>
        <dbReference type="Proteomes" id="UP000245768"/>
    </source>
</evidence>
<evidence type="ECO:0000259" key="3">
    <source>
        <dbReference type="Pfam" id="PF13632"/>
    </source>
</evidence>
<feature type="domain" description="DUF7928" evidence="4">
    <location>
        <begin position="39"/>
        <end position="168"/>
    </location>
</feature>
<dbReference type="EMBL" id="KZ819634">
    <property type="protein sequence ID" value="PWN93076.1"/>
    <property type="molecule type" value="Genomic_DNA"/>
</dbReference>
<accession>A0A316YVL0</accession>
<feature type="compositionally biased region" description="Polar residues" evidence="1">
    <location>
        <begin position="223"/>
        <end position="241"/>
    </location>
</feature>
<feature type="domain" description="Glycosyltransferase 2-like" evidence="3">
    <location>
        <begin position="527"/>
        <end position="740"/>
    </location>
</feature>
<feature type="transmembrane region" description="Helical" evidence="2">
    <location>
        <begin position="883"/>
        <end position="903"/>
    </location>
</feature>
<gene>
    <name evidence="5" type="ORF">FA10DRAFT_224682</name>
</gene>
<reference evidence="5 6" key="1">
    <citation type="journal article" date="2018" name="Mol. Biol. Evol.">
        <title>Broad Genomic Sampling Reveals a Smut Pathogenic Ancestry of the Fungal Clade Ustilaginomycotina.</title>
        <authorList>
            <person name="Kijpornyongpan T."/>
            <person name="Mondo S.J."/>
            <person name="Barry K."/>
            <person name="Sandor L."/>
            <person name="Lee J."/>
            <person name="Lipzen A."/>
            <person name="Pangilinan J."/>
            <person name="LaButti K."/>
            <person name="Hainaut M."/>
            <person name="Henrissat B."/>
            <person name="Grigoriev I.V."/>
            <person name="Spatafora J.W."/>
            <person name="Aime M.C."/>
        </authorList>
    </citation>
    <scope>NUCLEOTIDE SEQUENCE [LARGE SCALE GENOMIC DNA]</scope>
    <source>
        <strain evidence="5 6">MCA 4198</strain>
    </source>
</reference>
<feature type="transmembrane region" description="Helical" evidence="2">
    <location>
        <begin position="792"/>
        <end position="814"/>
    </location>
</feature>
<dbReference type="SUPFAM" id="SSF53448">
    <property type="entry name" value="Nucleotide-diphospho-sugar transferases"/>
    <property type="match status" value="1"/>
</dbReference>
<dbReference type="Pfam" id="PF25550">
    <property type="entry name" value="DUF7928"/>
    <property type="match status" value="1"/>
</dbReference>
<evidence type="ECO:0000256" key="1">
    <source>
        <dbReference type="SAM" id="MobiDB-lite"/>
    </source>
</evidence>
<dbReference type="Pfam" id="PF13632">
    <property type="entry name" value="Glyco_trans_2_3"/>
    <property type="match status" value="1"/>
</dbReference>
<dbReference type="PANTHER" id="PTHR35408:SF3">
    <property type="entry name" value="GLYCOSYLTRANSFERASE 2-LIKE DOMAIN-CONTAINING PROTEIN"/>
    <property type="match status" value="1"/>
</dbReference>
<feature type="transmembrane region" description="Helical" evidence="2">
    <location>
        <begin position="852"/>
        <end position="871"/>
    </location>
</feature>
<dbReference type="GeneID" id="37040535"/>
<sequence>MAKHTYQEARKQQLICPIHVEAASGSDVGAAVTSEANQRLALEGVALRVAKHDYAVYPRDEASRQSLLPWITGLCFLNVGAAMIVTTTATEGIVDLLPPGATEVAISASNRIQVVAEAGDLAHARKPQGAAFVRREKCLVVWTDEAQPLLAEAKKIHERLVTFLWDVAGGNSEGPAEGGSYFVFHEYNQQHRNTFRNGLSTPGEGFGPTMTPSESIYGGGALTSGQQTPARNFSIPHSPSNPFGDVQHSSSVGHLVLSSEKPGQGSDSESTEEDIEATEQGYEERPTIFISALMHGLAAALALVLSTLQLREALQSSLLDGQWIRMVVAAIVPFYFCIVMFFADNIFGVVFMLLGPVRQLQINSRYYSGKKPKPLRGNVRLPHITIQMPVYKESLHGVLKPSFESIKLAIKTYELQGGSASIIVSEDGMVLIDEERAARLAYYEENNITWVGRPKHGTDGFVRAGRFKKASNLNFTYEVLLEIERLMGQRGIPLENKEAYNAIFQEVLAARHPDACGAGLERFGDFVLLVDSDTRIPEDCFLDAASEMTRCKDVGILQHCSGVMIVSSSFFEQFIGFFTRLVNFSISYAIANGDVAPFMGHNAYLRWSAMKEIARTEILDDGRQTLKIWSEDHVSEDFVMALDMIGQGYITRWATYANSGYEEGVSLTCDDELNRWQKYAWGVSEMIFKPFYQWFHRGPITPLFNRFIWGRAPIHYKWSSCSYCFSYYAIAVSMPLTLALTLVGGWIGPDAQAPYLPTFQVFVAVVVVFTLGGTISLVIVRFRAGFGSLWRLFLENLLWIPFLVVFFGGLSYHVSTALLSHILGLNMSWGATLKDVEMTNFFVEVPLIFKRFWRLFLICVVVIGGAAVAATDLVPLEWRLDGFFLLFPIFLIYSLHLLFPIVLNPNLVRFSF</sequence>
<feature type="transmembrane region" description="Helical" evidence="2">
    <location>
        <begin position="759"/>
        <end position="780"/>
    </location>
</feature>
<feature type="transmembrane region" description="Helical" evidence="2">
    <location>
        <begin position="328"/>
        <end position="355"/>
    </location>
</feature>
<protein>
    <submittedName>
        <fullName evidence="5">Uncharacterized protein</fullName>
    </submittedName>
</protein>
<name>A0A316YVL0_9BASI</name>
<keyword evidence="2" id="KW-0472">Membrane</keyword>
<feature type="compositionally biased region" description="Low complexity" evidence="1">
    <location>
        <begin position="248"/>
        <end position="259"/>
    </location>
</feature>
<dbReference type="AlphaFoldDB" id="A0A316YVL0"/>
<dbReference type="InterPro" id="IPR029044">
    <property type="entry name" value="Nucleotide-diphossugar_trans"/>
</dbReference>